<dbReference type="InterPro" id="IPR041413">
    <property type="entry name" value="MLTR_LBD"/>
</dbReference>
<dbReference type="InterPro" id="IPR001387">
    <property type="entry name" value="Cro/C1-type_HTH"/>
</dbReference>
<reference evidence="2" key="1">
    <citation type="submission" date="2020-11" db="EMBL/GenBank/DDBJ databases">
        <title>Isolation and identification of active actinomycetes.</title>
        <authorList>
            <person name="Sun X."/>
        </authorList>
    </citation>
    <scope>NUCLEOTIDE SEQUENCE</scope>
    <source>
        <strain evidence="2">NEAU-A11</strain>
    </source>
</reference>
<dbReference type="Gene3D" id="1.10.260.40">
    <property type="entry name" value="lambda repressor-like DNA-binding domains"/>
    <property type="match status" value="1"/>
</dbReference>
<keyword evidence="3" id="KW-1185">Reference proteome</keyword>
<dbReference type="PANTHER" id="PTHR35010">
    <property type="entry name" value="BLL4672 PROTEIN-RELATED"/>
    <property type="match status" value="1"/>
</dbReference>
<sequence length="284" mass="32076">MPGHRQRDEARRKEFAAFLRARRAGLRPSDVGLPAGAGRRRTPGLRREELAQLSGIGLTWYTWLEQGRKITASPQIVDALATALRLDEENRRHLYTLADLPAPSTGPEQSPELRAMQRMLTSLEPNPAYLMDRHFDILAWNRAQVLLWTDPGAVPPAQRNLMWLAFTDQRLSSLVVGWEETARELVAQFRAAAGRHPDDPRYAELVSALRQVNPRFGTWWDEYPVAGFDSGLRRFRHPVAGHLELDSVHLQVETHPGLTLVLHTPVSSEDAARLRDLMGAERSP</sequence>
<comment type="caution">
    <text evidence="2">The sequence shown here is derived from an EMBL/GenBank/DDBJ whole genome shotgun (WGS) entry which is preliminary data.</text>
</comment>
<feature type="domain" description="HTH cro/C1-type" evidence="1">
    <location>
        <begin position="18"/>
        <end position="91"/>
    </location>
</feature>
<gene>
    <name evidence="2" type="ORF">I4J89_07650</name>
</gene>
<dbReference type="CDD" id="cd00093">
    <property type="entry name" value="HTH_XRE"/>
    <property type="match status" value="1"/>
</dbReference>
<accession>A0A931C8C2</accession>
<dbReference type="EMBL" id="JADQTO010000003">
    <property type="protein sequence ID" value="MBG0561333.1"/>
    <property type="molecule type" value="Genomic_DNA"/>
</dbReference>
<evidence type="ECO:0000313" key="3">
    <source>
        <dbReference type="Proteomes" id="UP000598146"/>
    </source>
</evidence>
<evidence type="ECO:0000259" key="1">
    <source>
        <dbReference type="SMART" id="SM00530"/>
    </source>
</evidence>
<dbReference type="AlphaFoldDB" id="A0A931C8C2"/>
<organism evidence="2 3">
    <name type="scientific">Actinoplanes aureus</name>
    <dbReference type="NCBI Taxonomy" id="2792083"/>
    <lineage>
        <taxon>Bacteria</taxon>
        <taxon>Bacillati</taxon>
        <taxon>Actinomycetota</taxon>
        <taxon>Actinomycetes</taxon>
        <taxon>Micromonosporales</taxon>
        <taxon>Micromonosporaceae</taxon>
        <taxon>Actinoplanes</taxon>
    </lineage>
</organism>
<dbReference type="InterPro" id="IPR010982">
    <property type="entry name" value="Lambda_DNA-bd_dom_sf"/>
</dbReference>
<proteinExistence type="predicted"/>
<dbReference type="SUPFAM" id="SSF47413">
    <property type="entry name" value="lambda repressor-like DNA-binding domains"/>
    <property type="match status" value="1"/>
</dbReference>
<dbReference type="GO" id="GO:0003677">
    <property type="term" value="F:DNA binding"/>
    <property type="evidence" value="ECO:0007669"/>
    <property type="project" value="InterPro"/>
</dbReference>
<evidence type="ECO:0000313" key="2">
    <source>
        <dbReference type="EMBL" id="MBG0561333.1"/>
    </source>
</evidence>
<dbReference type="Gene3D" id="3.30.450.180">
    <property type="match status" value="1"/>
</dbReference>
<name>A0A931C8C2_9ACTN</name>
<dbReference type="Proteomes" id="UP000598146">
    <property type="component" value="Unassembled WGS sequence"/>
</dbReference>
<dbReference type="RefSeq" id="WP_196413127.1">
    <property type="nucleotide sequence ID" value="NZ_JADQTO010000003.1"/>
</dbReference>
<dbReference type="SMART" id="SM00530">
    <property type="entry name" value="HTH_XRE"/>
    <property type="match status" value="1"/>
</dbReference>
<dbReference type="Pfam" id="PF17765">
    <property type="entry name" value="MLTR_LBD"/>
    <property type="match status" value="1"/>
</dbReference>
<dbReference type="Pfam" id="PF13560">
    <property type="entry name" value="HTH_31"/>
    <property type="match status" value="1"/>
</dbReference>
<protein>
    <submittedName>
        <fullName evidence="2">Helix-turn-helix domain-containing protein</fullName>
    </submittedName>
</protein>